<organism evidence="1 2">
    <name type="scientific">Melia azedarach</name>
    <name type="common">Chinaberry tree</name>
    <dbReference type="NCBI Taxonomy" id="155640"/>
    <lineage>
        <taxon>Eukaryota</taxon>
        <taxon>Viridiplantae</taxon>
        <taxon>Streptophyta</taxon>
        <taxon>Embryophyta</taxon>
        <taxon>Tracheophyta</taxon>
        <taxon>Spermatophyta</taxon>
        <taxon>Magnoliopsida</taxon>
        <taxon>eudicotyledons</taxon>
        <taxon>Gunneridae</taxon>
        <taxon>Pentapetalae</taxon>
        <taxon>rosids</taxon>
        <taxon>malvids</taxon>
        <taxon>Sapindales</taxon>
        <taxon>Meliaceae</taxon>
        <taxon>Melia</taxon>
    </lineage>
</organism>
<dbReference type="Proteomes" id="UP001164539">
    <property type="component" value="Chromosome 2"/>
</dbReference>
<proteinExistence type="predicted"/>
<protein>
    <submittedName>
        <fullName evidence="1">DCD (Development and Cell Death) domain protein</fullName>
    </submittedName>
</protein>
<evidence type="ECO:0000313" key="1">
    <source>
        <dbReference type="EMBL" id="KAJ4725799.1"/>
    </source>
</evidence>
<evidence type="ECO:0000313" key="2">
    <source>
        <dbReference type="Proteomes" id="UP001164539"/>
    </source>
</evidence>
<sequence>MDEENLLALKLDEDSVTANIDTEMVPLKQTKMEVVKPIVVLGIEDGVGHLKESVMVFRDEEENENEIEEVRIEQDPDEDDENSKDEVSIDEDPEEEAKNGENPKEEAMDDENPKEEASIEEDQEEELKNDENPEEEVKNEAKNEGKLEAISKNKASKLRKRPKVLKKKKTASRKKVRNVLAPTSELDEDGWIATFDTKMAPSNLVKLHGEESIISSPMLDTNDISNDVGPVVVTSRKNGIVHDVDAEVAKSKPVKLNGEESYVVLGVKDKVKRPKESIMHFGDEEEKEHEIGEASNEENTKEEQNEGDTIKEAKAKEKLETNSKKKIKKFRNMGKKKKQVLRDKKEMVVKNRERPEYSKKTATMKDKSTGMIFMCSSKTKKDCYRYQVLGLPASKRDIVFEIYEGMKLFLFDYDLKLMYGIYEAAGPGGYNIEPKAFDSAFPSQVRFNVLEDCLPLAEEKFKRIIKDNYYSKNKFDCQLNSIQVKNLSSLFSRASKGATSKQLHRSEQAEAPIFVDHEPRWTHRSGEAESPQVEAPTFADSKCKRRKKRKAERTQPEAPTFVGHRSKLPGRSRKAESQQLKVPTLVGGKAKRPRQSRKADSGAFVDPRTKRLRRSPRAETKEFLYQDSRHREWKDKRHRVFLRDHLYSDDPLPVTYRRNVFESPAQHPSLHQPLPRPSSDRDVYRRDDQRSLDVELIYQDKFVHHDFHTIPRRGDEFAHHDSHTIPPYRDDFNHHDSYIASRGRSSYHNPSFTAGHQSEYYPFASSRRPASKYHLSAGPPPDYRHHRPVYRWY</sequence>
<keyword evidence="2" id="KW-1185">Reference proteome</keyword>
<reference evidence="1 2" key="1">
    <citation type="journal article" date="2023" name="Science">
        <title>Complex scaffold remodeling in plant triterpene biosynthesis.</title>
        <authorList>
            <person name="De La Pena R."/>
            <person name="Hodgson H."/>
            <person name="Liu J.C."/>
            <person name="Stephenson M.J."/>
            <person name="Martin A.C."/>
            <person name="Owen C."/>
            <person name="Harkess A."/>
            <person name="Leebens-Mack J."/>
            <person name="Jimenez L.E."/>
            <person name="Osbourn A."/>
            <person name="Sattely E.S."/>
        </authorList>
    </citation>
    <scope>NUCLEOTIDE SEQUENCE [LARGE SCALE GENOMIC DNA]</scope>
    <source>
        <strain evidence="2">cv. JPN11</strain>
        <tissue evidence="1">Leaf</tissue>
    </source>
</reference>
<comment type="caution">
    <text evidence="1">The sequence shown here is derived from an EMBL/GenBank/DDBJ whole genome shotgun (WGS) entry which is preliminary data.</text>
</comment>
<name>A0ACC1YR24_MELAZ</name>
<accession>A0ACC1YR24</accession>
<gene>
    <name evidence="1" type="ORF">OWV82_004614</name>
</gene>
<dbReference type="EMBL" id="CM051395">
    <property type="protein sequence ID" value="KAJ4725799.1"/>
    <property type="molecule type" value="Genomic_DNA"/>
</dbReference>